<keyword evidence="3" id="KW-1185">Reference proteome</keyword>
<reference evidence="2 3" key="1">
    <citation type="journal article" date="2020" name="Genomics">
        <title>Complete, high-quality genomes from long-read metagenomic sequencing of two wolf lichen thalli reveals enigmatic genome architecture.</title>
        <authorList>
            <person name="McKenzie S.K."/>
            <person name="Walston R.F."/>
            <person name="Allen J.L."/>
        </authorList>
    </citation>
    <scope>NUCLEOTIDE SEQUENCE [LARGE SCALE GENOMIC DNA]</scope>
    <source>
        <strain evidence="2">WasteWater1</strain>
    </source>
</reference>
<evidence type="ECO:0000313" key="2">
    <source>
        <dbReference type="EMBL" id="KAF6227963.1"/>
    </source>
</evidence>
<evidence type="ECO:0000256" key="1">
    <source>
        <dbReference type="SAM" id="MobiDB-lite"/>
    </source>
</evidence>
<proteinExistence type="predicted"/>
<organism evidence="2 3">
    <name type="scientific">Letharia lupina</name>
    <dbReference type="NCBI Taxonomy" id="560253"/>
    <lineage>
        <taxon>Eukaryota</taxon>
        <taxon>Fungi</taxon>
        <taxon>Dikarya</taxon>
        <taxon>Ascomycota</taxon>
        <taxon>Pezizomycotina</taxon>
        <taxon>Lecanoromycetes</taxon>
        <taxon>OSLEUM clade</taxon>
        <taxon>Lecanoromycetidae</taxon>
        <taxon>Lecanorales</taxon>
        <taxon>Lecanorineae</taxon>
        <taxon>Parmeliaceae</taxon>
        <taxon>Letharia</taxon>
    </lineage>
</organism>
<name>A0A8H6CR04_9LECA</name>
<dbReference type="GeneID" id="59336088"/>
<dbReference type="Proteomes" id="UP000593566">
    <property type="component" value="Unassembled WGS sequence"/>
</dbReference>
<dbReference type="AlphaFoldDB" id="A0A8H6CR04"/>
<protein>
    <submittedName>
        <fullName evidence="2">Uncharacterized protein</fullName>
    </submittedName>
</protein>
<dbReference type="RefSeq" id="XP_037155897.1">
    <property type="nucleotide sequence ID" value="XM_037298561.1"/>
</dbReference>
<evidence type="ECO:0000313" key="3">
    <source>
        <dbReference type="Proteomes" id="UP000593566"/>
    </source>
</evidence>
<sequence length="442" mass="50398">MPSSAAHNLLSLRNSSLASAPLNITNPALKAPEEITNLTYSPWPEQPFGITLLGPGLLFLNVYLLIGAGRKFQSSPMVSVTELRHFLQDFVDNIKREHPVPGCVPRHATQSTIDISSYTKWLIAINEGPFRGRLPTAVALVAFDALGKLLGRYGPSEISWGIKEVGTRTPWAYGSLTIESIEGFTVNKSSSIENGGFRTAHPYWYRKLAKLPRDAQKPSFRLLETCLLTEDNKKSSTDEEIRIILARWKGFSLLRGLYVDDKVSEEFDRFRAAFASGLTREKGVTIVPPSLDDASIKTSHVNRVQFIQNSRFVGDFKAMFHRIKTGHIENRSWAGGEPNEGMYARRHNMFKRGAHNELGFDWTFDFERSAMVKALCTTSQDRLMNAEDTYWWDHVRLRLGSPFVEDAIHEYWDEIHEMRKERVKEERRTAERTKMKGDRMEE</sequence>
<dbReference type="EMBL" id="JACCJB010000004">
    <property type="protein sequence ID" value="KAF6227963.1"/>
    <property type="molecule type" value="Genomic_DNA"/>
</dbReference>
<feature type="region of interest" description="Disordered" evidence="1">
    <location>
        <begin position="423"/>
        <end position="442"/>
    </location>
</feature>
<gene>
    <name evidence="2" type="ORF">HO133_007691</name>
</gene>
<accession>A0A8H6CR04</accession>
<comment type="caution">
    <text evidence="2">The sequence shown here is derived from an EMBL/GenBank/DDBJ whole genome shotgun (WGS) entry which is preliminary data.</text>
</comment>